<evidence type="ECO:0000256" key="1">
    <source>
        <dbReference type="ARBA" id="ARBA00004141"/>
    </source>
</evidence>
<sequence length="145" mass="15787">MSLPEGYGYIPSSLITIGWVLVWQGIMVGRYRKRAGIEYPQPYAEKAEVKDSTAALRFNCMQRAHQNTLESAPVAFVSTVVAGFKYPALAAALCVAYSLSRVVYTIGYKSGKPKRRMYGAVISNLSILGLLSAATCVAFQLLPPC</sequence>
<accession>A0A0D0ADV3</accession>
<dbReference type="Pfam" id="PF01124">
    <property type="entry name" value="MAPEG"/>
    <property type="match status" value="1"/>
</dbReference>
<reference evidence="6 7" key="1">
    <citation type="submission" date="2014-04" db="EMBL/GenBank/DDBJ databases">
        <authorList>
            <consortium name="DOE Joint Genome Institute"/>
            <person name="Kuo A."/>
            <person name="Ruytinx J."/>
            <person name="Rineau F."/>
            <person name="Colpaert J."/>
            <person name="Kohler A."/>
            <person name="Nagy L.G."/>
            <person name="Floudas D."/>
            <person name="Copeland A."/>
            <person name="Barry K.W."/>
            <person name="Cichocki N."/>
            <person name="Veneault-Fourrey C."/>
            <person name="LaButti K."/>
            <person name="Lindquist E.A."/>
            <person name="Lipzen A."/>
            <person name="Lundell T."/>
            <person name="Morin E."/>
            <person name="Murat C."/>
            <person name="Sun H."/>
            <person name="Tunlid A."/>
            <person name="Henrissat B."/>
            <person name="Grigoriev I.V."/>
            <person name="Hibbett D.S."/>
            <person name="Martin F."/>
            <person name="Nordberg H.P."/>
            <person name="Cantor M.N."/>
            <person name="Hua S.X."/>
        </authorList>
    </citation>
    <scope>NUCLEOTIDE SEQUENCE [LARGE SCALE GENOMIC DNA]</scope>
    <source>
        <strain evidence="6 7">UH-Slu-Lm8-n1</strain>
    </source>
</reference>
<gene>
    <name evidence="6" type="ORF">CY34DRAFT_798220</name>
</gene>
<feature type="transmembrane region" description="Helical" evidence="5">
    <location>
        <begin position="6"/>
        <end position="26"/>
    </location>
</feature>
<dbReference type="AlphaFoldDB" id="A0A0D0ADV3"/>
<dbReference type="STRING" id="930992.A0A0D0ADV3"/>
<dbReference type="InterPro" id="IPR001129">
    <property type="entry name" value="Membr-assoc_MAPEG"/>
</dbReference>
<dbReference type="GO" id="GO:0005783">
    <property type="term" value="C:endoplasmic reticulum"/>
    <property type="evidence" value="ECO:0007669"/>
    <property type="project" value="TreeGrafter"/>
</dbReference>
<dbReference type="GO" id="GO:0004364">
    <property type="term" value="F:glutathione transferase activity"/>
    <property type="evidence" value="ECO:0007669"/>
    <property type="project" value="TreeGrafter"/>
</dbReference>
<comment type="subcellular location">
    <subcellularLocation>
        <location evidence="1">Membrane</location>
        <topology evidence="1">Multi-pass membrane protein</topology>
    </subcellularLocation>
</comment>
<organism evidence="6 7">
    <name type="scientific">Suillus luteus UH-Slu-Lm8-n1</name>
    <dbReference type="NCBI Taxonomy" id="930992"/>
    <lineage>
        <taxon>Eukaryota</taxon>
        <taxon>Fungi</taxon>
        <taxon>Dikarya</taxon>
        <taxon>Basidiomycota</taxon>
        <taxon>Agaricomycotina</taxon>
        <taxon>Agaricomycetes</taxon>
        <taxon>Agaricomycetidae</taxon>
        <taxon>Boletales</taxon>
        <taxon>Suillineae</taxon>
        <taxon>Suillaceae</taxon>
        <taxon>Suillus</taxon>
    </lineage>
</organism>
<evidence type="ECO:0000313" key="6">
    <source>
        <dbReference type="EMBL" id="KIK48405.1"/>
    </source>
</evidence>
<dbReference type="Proteomes" id="UP000054485">
    <property type="component" value="Unassembled WGS sequence"/>
</dbReference>
<feature type="transmembrane region" description="Helical" evidence="5">
    <location>
        <begin position="118"/>
        <end position="142"/>
    </location>
</feature>
<keyword evidence="7" id="KW-1185">Reference proteome</keyword>
<dbReference type="OrthoDB" id="410651at2759"/>
<evidence type="ECO:0000256" key="5">
    <source>
        <dbReference type="SAM" id="Phobius"/>
    </source>
</evidence>
<dbReference type="GO" id="GO:0016020">
    <property type="term" value="C:membrane"/>
    <property type="evidence" value="ECO:0007669"/>
    <property type="project" value="UniProtKB-SubCell"/>
</dbReference>
<keyword evidence="4 5" id="KW-0472">Membrane</keyword>
<dbReference type="HOGENOM" id="CLU_110291_1_2_1"/>
<dbReference type="PANTHER" id="PTHR10250:SF26">
    <property type="entry name" value="GLUTATHIONE S-TRANSFERASE 3, MITOCHONDRIAL"/>
    <property type="match status" value="1"/>
</dbReference>
<dbReference type="InterPro" id="IPR050997">
    <property type="entry name" value="MAPEG"/>
</dbReference>
<name>A0A0D0ADV3_9AGAM</name>
<protein>
    <recommendedName>
        <fullName evidence="8">Glutathione transferase</fullName>
    </recommendedName>
</protein>
<evidence type="ECO:0008006" key="8">
    <source>
        <dbReference type="Google" id="ProtNLM"/>
    </source>
</evidence>
<evidence type="ECO:0000256" key="4">
    <source>
        <dbReference type="ARBA" id="ARBA00023136"/>
    </source>
</evidence>
<dbReference type="InterPro" id="IPR023352">
    <property type="entry name" value="MAPEG-like_dom_sf"/>
</dbReference>
<dbReference type="EMBL" id="KN835138">
    <property type="protein sequence ID" value="KIK48405.1"/>
    <property type="molecule type" value="Genomic_DNA"/>
</dbReference>
<dbReference type="InParanoid" id="A0A0D0ADV3"/>
<keyword evidence="2 5" id="KW-0812">Transmembrane</keyword>
<proteinExistence type="predicted"/>
<reference evidence="7" key="2">
    <citation type="submission" date="2015-01" db="EMBL/GenBank/DDBJ databases">
        <title>Evolutionary Origins and Diversification of the Mycorrhizal Mutualists.</title>
        <authorList>
            <consortium name="DOE Joint Genome Institute"/>
            <consortium name="Mycorrhizal Genomics Consortium"/>
            <person name="Kohler A."/>
            <person name="Kuo A."/>
            <person name="Nagy L.G."/>
            <person name="Floudas D."/>
            <person name="Copeland A."/>
            <person name="Barry K.W."/>
            <person name="Cichocki N."/>
            <person name="Veneault-Fourrey C."/>
            <person name="LaButti K."/>
            <person name="Lindquist E.A."/>
            <person name="Lipzen A."/>
            <person name="Lundell T."/>
            <person name="Morin E."/>
            <person name="Murat C."/>
            <person name="Riley R."/>
            <person name="Ohm R."/>
            <person name="Sun H."/>
            <person name="Tunlid A."/>
            <person name="Henrissat B."/>
            <person name="Grigoriev I.V."/>
            <person name="Hibbett D.S."/>
            <person name="Martin F."/>
        </authorList>
    </citation>
    <scope>NUCLEOTIDE SEQUENCE [LARGE SCALE GENOMIC DNA]</scope>
    <source>
        <strain evidence="7">UH-Slu-Lm8-n1</strain>
    </source>
</reference>
<evidence type="ECO:0000256" key="3">
    <source>
        <dbReference type="ARBA" id="ARBA00022989"/>
    </source>
</evidence>
<dbReference type="SUPFAM" id="SSF161084">
    <property type="entry name" value="MAPEG domain-like"/>
    <property type="match status" value="1"/>
</dbReference>
<dbReference type="PANTHER" id="PTHR10250">
    <property type="entry name" value="MICROSOMAL GLUTATHIONE S-TRANSFERASE"/>
    <property type="match status" value="1"/>
</dbReference>
<evidence type="ECO:0000256" key="2">
    <source>
        <dbReference type="ARBA" id="ARBA00022692"/>
    </source>
</evidence>
<dbReference type="Gene3D" id="1.20.120.550">
    <property type="entry name" value="Membrane associated eicosanoid/glutathione metabolism-like domain"/>
    <property type="match status" value="1"/>
</dbReference>
<evidence type="ECO:0000313" key="7">
    <source>
        <dbReference type="Proteomes" id="UP000054485"/>
    </source>
</evidence>
<dbReference type="GO" id="GO:0005635">
    <property type="term" value="C:nuclear envelope"/>
    <property type="evidence" value="ECO:0007669"/>
    <property type="project" value="TreeGrafter"/>
</dbReference>
<keyword evidence="3 5" id="KW-1133">Transmembrane helix</keyword>
<dbReference type="GO" id="GO:0004602">
    <property type="term" value="F:glutathione peroxidase activity"/>
    <property type="evidence" value="ECO:0007669"/>
    <property type="project" value="TreeGrafter"/>
</dbReference>